<evidence type="ECO:0008006" key="4">
    <source>
        <dbReference type="Google" id="ProtNLM"/>
    </source>
</evidence>
<proteinExistence type="predicted"/>
<dbReference type="RefSeq" id="WP_177232636.1">
    <property type="nucleotide sequence ID" value="NZ_FOYT01000002.1"/>
</dbReference>
<keyword evidence="3" id="KW-1185">Reference proteome</keyword>
<name>A0A1I6I6A9_9EURY</name>
<dbReference type="OrthoDB" id="156248at2157"/>
<dbReference type="PANTHER" id="PTHR35519:SF2">
    <property type="entry name" value="PH DOMAIN PROTEIN"/>
    <property type="match status" value="1"/>
</dbReference>
<gene>
    <name evidence="2" type="ORF">SAMN04487947_2931</name>
</gene>
<keyword evidence="1" id="KW-0472">Membrane</keyword>
<sequence>MSPSDAATDDATPGDDAPVVVYDAVTDAADPEAEALARLRRLSHYLDSAVEIPGTNFRVGLDPIVGLLPVAGDVPTAAVSAYIVAEAAALGAPRETVARMVLNLVVDAVVGSVPLVGDAFDAVWKANQRNVRLLEARRTDPAGATRDGRVVAVAGVLLFVLLVALGAAAVAASWWLLTAAGVV</sequence>
<dbReference type="Proteomes" id="UP000198531">
    <property type="component" value="Unassembled WGS sequence"/>
</dbReference>
<feature type="transmembrane region" description="Helical" evidence="1">
    <location>
        <begin position="150"/>
        <end position="177"/>
    </location>
</feature>
<evidence type="ECO:0000313" key="3">
    <source>
        <dbReference type="Proteomes" id="UP000198531"/>
    </source>
</evidence>
<dbReference type="Pfam" id="PF13430">
    <property type="entry name" value="DUF4112"/>
    <property type="match status" value="1"/>
</dbReference>
<evidence type="ECO:0000313" key="2">
    <source>
        <dbReference type="EMBL" id="SFR62179.1"/>
    </source>
</evidence>
<reference evidence="3" key="1">
    <citation type="submission" date="2016-10" db="EMBL/GenBank/DDBJ databases">
        <authorList>
            <person name="Varghese N."/>
            <person name="Submissions S."/>
        </authorList>
    </citation>
    <scope>NUCLEOTIDE SEQUENCE [LARGE SCALE GENOMIC DNA]</scope>
    <source>
        <strain evidence="3">CGMCC 1.7736</strain>
    </source>
</reference>
<evidence type="ECO:0000256" key="1">
    <source>
        <dbReference type="SAM" id="Phobius"/>
    </source>
</evidence>
<organism evidence="2 3">
    <name type="scientific">Halogeometricum rufum</name>
    <dbReference type="NCBI Taxonomy" id="553469"/>
    <lineage>
        <taxon>Archaea</taxon>
        <taxon>Methanobacteriati</taxon>
        <taxon>Methanobacteriota</taxon>
        <taxon>Stenosarchaea group</taxon>
        <taxon>Halobacteria</taxon>
        <taxon>Halobacteriales</taxon>
        <taxon>Haloferacaceae</taxon>
        <taxon>Halogeometricum</taxon>
    </lineage>
</organism>
<keyword evidence="1" id="KW-1133">Transmembrane helix</keyword>
<protein>
    <recommendedName>
        <fullName evidence="4">DUF4112 domain-containing protein</fullName>
    </recommendedName>
</protein>
<dbReference type="STRING" id="553469.SAMN04487947_2931"/>
<dbReference type="EMBL" id="FOYT01000002">
    <property type="protein sequence ID" value="SFR62179.1"/>
    <property type="molecule type" value="Genomic_DNA"/>
</dbReference>
<dbReference type="PANTHER" id="PTHR35519">
    <property type="entry name" value="MEMBRANE PROTEINS"/>
    <property type="match status" value="1"/>
</dbReference>
<dbReference type="InterPro" id="IPR025187">
    <property type="entry name" value="DUF4112"/>
</dbReference>
<dbReference type="AlphaFoldDB" id="A0A1I6I6A9"/>
<accession>A0A1I6I6A9</accession>
<keyword evidence="1" id="KW-0812">Transmembrane</keyword>